<dbReference type="GO" id="GO:0030288">
    <property type="term" value="C:outer membrane-bounded periplasmic space"/>
    <property type="evidence" value="ECO:0007669"/>
    <property type="project" value="TreeGrafter"/>
</dbReference>
<gene>
    <name evidence="6" type="ORF">GCM10011403_27880</name>
</gene>
<accession>A0A916QM44</accession>
<dbReference type="PANTHER" id="PTHR30097:SF4">
    <property type="entry name" value="SLR6042 PROTEIN"/>
    <property type="match status" value="1"/>
</dbReference>
<feature type="chain" id="PRO_5036849345" description="Co/Zn/Cd efflux system membrane fusion protein" evidence="3">
    <location>
        <begin position="30"/>
        <end position="328"/>
    </location>
</feature>
<evidence type="ECO:0000256" key="1">
    <source>
        <dbReference type="ARBA" id="ARBA00022448"/>
    </source>
</evidence>
<keyword evidence="7" id="KW-1185">Reference proteome</keyword>
<dbReference type="Pfam" id="PF25973">
    <property type="entry name" value="BSH_CzcB"/>
    <property type="match status" value="1"/>
</dbReference>
<dbReference type="Gene3D" id="2.40.420.20">
    <property type="match status" value="1"/>
</dbReference>
<evidence type="ECO:0000256" key="3">
    <source>
        <dbReference type="SAM" id="SignalP"/>
    </source>
</evidence>
<protein>
    <recommendedName>
        <fullName evidence="8">Co/Zn/Cd efflux system membrane fusion protein</fullName>
    </recommendedName>
</protein>
<evidence type="ECO:0000313" key="7">
    <source>
        <dbReference type="Proteomes" id="UP000627715"/>
    </source>
</evidence>
<evidence type="ECO:0000313" key="6">
    <source>
        <dbReference type="EMBL" id="GFZ82667.1"/>
    </source>
</evidence>
<sequence>MNIFKDSFAGVVALMMVVMLALFSAGTLAQEHNESEHEHNESEQEFDESGHEHDSGLAHTEVHETAISAEAARQAGIEVSQAGPGVISQTVTAYGRLAVGPEQISHVRARYTGTIREVNATLGERVEAGRQLAQIQSNESLSSYAITAPISGVVLERHANAGEVTQDQVLFTIVDFDGLWAELQIFPRTQPGVEPGQSVTVLVNDNRIPAAIDQLLPSLDRPYVTARVSLANSPQALMPGELVSAEIEISSESKVLVIPRKALQTMEGETGVFVQSGEDYRFVPVQIGEQDSVNAEVLSGLQTGDTYVSGNSFFIKADIQKSQAEHSH</sequence>
<dbReference type="RefSeq" id="WP_068810586.1">
    <property type="nucleotide sequence ID" value="NZ_BMIY01000013.1"/>
</dbReference>
<dbReference type="InterPro" id="IPR051909">
    <property type="entry name" value="MFP_Cation_Efflux"/>
</dbReference>
<evidence type="ECO:0000259" key="4">
    <source>
        <dbReference type="Pfam" id="PF25973"/>
    </source>
</evidence>
<comment type="caution">
    <text evidence="6">The sequence shown here is derived from an EMBL/GenBank/DDBJ whole genome shotgun (WGS) entry which is preliminary data.</text>
</comment>
<dbReference type="GO" id="GO:0060003">
    <property type="term" value="P:copper ion export"/>
    <property type="evidence" value="ECO:0007669"/>
    <property type="project" value="TreeGrafter"/>
</dbReference>
<dbReference type="Gene3D" id="2.40.50.100">
    <property type="match status" value="1"/>
</dbReference>
<dbReference type="AlphaFoldDB" id="A0A916QM44"/>
<dbReference type="SUPFAM" id="SSF111369">
    <property type="entry name" value="HlyD-like secretion proteins"/>
    <property type="match status" value="1"/>
</dbReference>
<evidence type="ECO:0008006" key="8">
    <source>
        <dbReference type="Google" id="ProtNLM"/>
    </source>
</evidence>
<dbReference type="InterPro" id="IPR058649">
    <property type="entry name" value="CzcB_C"/>
</dbReference>
<dbReference type="Proteomes" id="UP000627715">
    <property type="component" value="Unassembled WGS sequence"/>
</dbReference>
<evidence type="ECO:0000256" key="2">
    <source>
        <dbReference type="SAM" id="MobiDB-lite"/>
    </source>
</evidence>
<name>A0A916QM44_9GAMM</name>
<dbReference type="EMBL" id="BMIY01000013">
    <property type="protein sequence ID" value="GFZ82667.1"/>
    <property type="molecule type" value="Genomic_DNA"/>
</dbReference>
<reference evidence="6" key="1">
    <citation type="journal article" date="2014" name="Int. J. Syst. Evol. Microbiol.">
        <title>Complete genome sequence of Corynebacterium casei LMG S-19264T (=DSM 44701T), isolated from a smear-ripened cheese.</title>
        <authorList>
            <consortium name="US DOE Joint Genome Institute (JGI-PGF)"/>
            <person name="Walter F."/>
            <person name="Albersmeier A."/>
            <person name="Kalinowski J."/>
            <person name="Ruckert C."/>
        </authorList>
    </citation>
    <scope>NUCLEOTIDE SEQUENCE</scope>
    <source>
        <strain evidence="6">CGMCC 1.15425</strain>
    </source>
</reference>
<feature type="signal peptide" evidence="3">
    <location>
        <begin position="1"/>
        <end position="29"/>
    </location>
</feature>
<feature type="domain" description="CzcB-like barrel-sandwich hybrid" evidence="4">
    <location>
        <begin position="104"/>
        <end position="175"/>
    </location>
</feature>
<dbReference type="GO" id="GO:0046914">
    <property type="term" value="F:transition metal ion binding"/>
    <property type="evidence" value="ECO:0007669"/>
    <property type="project" value="TreeGrafter"/>
</dbReference>
<dbReference type="PANTHER" id="PTHR30097">
    <property type="entry name" value="CATION EFFLUX SYSTEM PROTEIN CUSB"/>
    <property type="match status" value="1"/>
</dbReference>
<feature type="domain" description="CzcB-like C-terminal circularly permuted SH3-like" evidence="5">
    <location>
        <begin position="257"/>
        <end position="316"/>
    </location>
</feature>
<proteinExistence type="predicted"/>
<dbReference type="OrthoDB" id="9768185at2"/>
<keyword evidence="3" id="KW-0732">Signal</keyword>
<dbReference type="GO" id="GO:0015679">
    <property type="term" value="P:plasma membrane copper ion transport"/>
    <property type="evidence" value="ECO:0007669"/>
    <property type="project" value="TreeGrafter"/>
</dbReference>
<keyword evidence="1" id="KW-0813">Transport</keyword>
<organism evidence="6 7">
    <name type="scientific">Pseudohongiella nitratireducens</name>
    <dbReference type="NCBI Taxonomy" id="1768907"/>
    <lineage>
        <taxon>Bacteria</taxon>
        <taxon>Pseudomonadati</taxon>
        <taxon>Pseudomonadota</taxon>
        <taxon>Gammaproteobacteria</taxon>
        <taxon>Pseudomonadales</taxon>
        <taxon>Pseudohongiellaceae</taxon>
        <taxon>Pseudohongiella</taxon>
    </lineage>
</organism>
<dbReference type="InterPro" id="IPR058647">
    <property type="entry name" value="BSH_CzcB-like"/>
</dbReference>
<evidence type="ECO:0000259" key="5">
    <source>
        <dbReference type="Pfam" id="PF25975"/>
    </source>
</evidence>
<reference evidence="6" key="2">
    <citation type="submission" date="2020-09" db="EMBL/GenBank/DDBJ databases">
        <authorList>
            <person name="Sun Q."/>
            <person name="Zhou Y."/>
        </authorList>
    </citation>
    <scope>NUCLEOTIDE SEQUENCE</scope>
    <source>
        <strain evidence="6">CGMCC 1.15425</strain>
    </source>
</reference>
<dbReference type="Pfam" id="PF25975">
    <property type="entry name" value="CzcB_C"/>
    <property type="match status" value="1"/>
</dbReference>
<feature type="region of interest" description="Disordered" evidence="2">
    <location>
        <begin position="31"/>
        <end position="56"/>
    </location>
</feature>